<dbReference type="EMBL" id="NPDX01000007">
    <property type="protein sequence ID" value="PJZ83099.1"/>
    <property type="molecule type" value="Genomic_DNA"/>
</dbReference>
<evidence type="ECO:0000256" key="3">
    <source>
        <dbReference type="ARBA" id="ARBA00022840"/>
    </source>
</evidence>
<dbReference type="Proteomes" id="UP000232145">
    <property type="component" value="Unassembled WGS sequence"/>
</dbReference>
<dbReference type="AlphaFoldDB" id="A0A2N0AFN3"/>
<evidence type="ECO:0000259" key="5">
    <source>
        <dbReference type="Pfam" id="PF08406"/>
    </source>
</evidence>
<dbReference type="GO" id="GO:0016887">
    <property type="term" value="F:ATP hydrolysis activity"/>
    <property type="evidence" value="ECO:0007669"/>
    <property type="project" value="InterPro"/>
</dbReference>
<dbReference type="RefSeq" id="WP_100744100.1">
    <property type="nucleotide sequence ID" value="NZ_NPDW01000002.1"/>
</dbReference>
<reference evidence="6 7" key="1">
    <citation type="submission" date="2017-07" db="EMBL/GenBank/DDBJ databases">
        <title>Leptospira spp. isolated from tropical soils.</title>
        <authorList>
            <person name="Thibeaux R."/>
            <person name="Iraola G."/>
            <person name="Ferres I."/>
            <person name="Bierque E."/>
            <person name="Girault D."/>
            <person name="Soupe-Gilbert M.-E."/>
            <person name="Picardeau M."/>
            <person name="Goarant C."/>
        </authorList>
    </citation>
    <scope>NUCLEOTIDE SEQUENCE [LARGE SCALE GENOMIC DNA]</scope>
    <source>
        <strain evidence="6 7">FH2-B-A1</strain>
    </source>
</reference>
<dbReference type="Pfam" id="PF07728">
    <property type="entry name" value="AAA_5"/>
    <property type="match status" value="1"/>
</dbReference>
<name>A0A2N0AFN3_9LEPT</name>
<feature type="domain" description="ATPase dynein-related AAA" evidence="4">
    <location>
        <begin position="28"/>
        <end position="162"/>
    </location>
</feature>
<evidence type="ECO:0000313" key="7">
    <source>
        <dbReference type="Proteomes" id="UP000232145"/>
    </source>
</evidence>
<keyword evidence="2" id="KW-0547">Nucleotide-binding</keyword>
<dbReference type="PANTHER" id="PTHR42759">
    <property type="entry name" value="MOXR FAMILY PROTEIN"/>
    <property type="match status" value="1"/>
</dbReference>
<dbReference type="InterPro" id="IPR027417">
    <property type="entry name" value="P-loop_NTPase"/>
</dbReference>
<dbReference type="PANTHER" id="PTHR42759:SF7">
    <property type="entry name" value="DENITRIFICATION REGULATORY PROTEIN NIRQ"/>
    <property type="match status" value="1"/>
</dbReference>
<feature type="domain" description="CbbQ/NirQ/NorQ C-terminal" evidence="5">
    <location>
        <begin position="175"/>
        <end position="257"/>
    </location>
</feature>
<dbReference type="GO" id="GO:0005524">
    <property type="term" value="F:ATP binding"/>
    <property type="evidence" value="ECO:0007669"/>
    <property type="project" value="UniProtKB-KW"/>
</dbReference>
<keyword evidence="7" id="KW-1185">Reference proteome</keyword>
<evidence type="ECO:0000256" key="2">
    <source>
        <dbReference type="ARBA" id="ARBA00022741"/>
    </source>
</evidence>
<sequence>MLTKKAPYYEPIGKEIEIFQMAAENSLPLLLKGPTGSGKSRFLEYMAHTLGRRLITILCNDETSSVDLVGRFLVKGADTIWMDGPLTTGVKEGAIVYLDEVAEARPDTLVTIHSLTDHRRTLFLERKNEEIQAHPDFLLVASYNPGYQRGFKELKPSTKQRFLGMDFPYPKASVEEKIIVGETGISDSVSKKLVQFAGLVRNKPELGLAETVSTRLLVSCAKLMAKGLPARLAGRTAIILPLSDDLDTVTALQDSFDLIF</sequence>
<accession>A0A2N0AFN3</accession>
<dbReference type="SUPFAM" id="SSF52540">
    <property type="entry name" value="P-loop containing nucleoside triphosphate hydrolases"/>
    <property type="match status" value="1"/>
</dbReference>
<dbReference type="InterPro" id="IPR050764">
    <property type="entry name" value="CbbQ/NirQ/NorQ/GpvN"/>
</dbReference>
<protein>
    <submittedName>
        <fullName evidence="6">AAA family ATPase</fullName>
    </submittedName>
</protein>
<comment type="caution">
    <text evidence="6">The sequence shown here is derived from an EMBL/GenBank/DDBJ whole genome shotgun (WGS) entry which is preliminary data.</text>
</comment>
<proteinExistence type="inferred from homology"/>
<dbReference type="InterPro" id="IPR013615">
    <property type="entry name" value="CbbQ_C"/>
</dbReference>
<dbReference type="InterPro" id="IPR011704">
    <property type="entry name" value="ATPase_dyneun-rel_AAA"/>
</dbReference>
<evidence type="ECO:0000313" key="6">
    <source>
        <dbReference type="EMBL" id="PJZ83099.1"/>
    </source>
</evidence>
<keyword evidence="3" id="KW-0067">ATP-binding</keyword>
<dbReference type="Pfam" id="PF08406">
    <property type="entry name" value="CbbQ_C"/>
    <property type="match status" value="1"/>
</dbReference>
<comment type="similarity">
    <text evidence="1">Belongs to the CbbQ/NirQ/NorQ/GpvN family.</text>
</comment>
<evidence type="ECO:0000259" key="4">
    <source>
        <dbReference type="Pfam" id="PF07728"/>
    </source>
</evidence>
<gene>
    <name evidence="6" type="ORF">CH364_17570</name>
</gene>
<evidence type="ECO:0000256" key="1">
    <source>
        <dbReference type="ARBA" id="ARBA00009417"/>
    </source>
</evidence>
<dbReference type="OrthoDB" id="9808317at2"/>
<dbReference type="Gene3D" id="3.40.50.300">
    <property type="entry name" value="P-loop containing nucleotide triphosphate hydrolases"/>
    <property type="match status" value="1"/>
</dbReference>
<organism evidence="6 7">
    <name type="scientific">Leptospira harrisiae</name>
    <dbReference type="NCBI Taxonomy" id="2023189"/>
    <lineage>
        <taxon>Bacteria</taxon>
        <taxon>Pseudomonadati</taxon>
        <taxon>Spirochaetota</taxon>
        <taxon>Spirochaetia</taxon>
        <taxon>Leptospirales</taxon>
        <taxon>Leptospiraceae</taxon>
        <taxon>Leptospira</taxon>
    </lineage>
</organism>